<evidence type="ECO:0000256" key="6">
    <source>
        <dbReference type="ARBA" id="ARBA00022989"/>
    </source>
</evidence>
<comment type="similarity">
    <text evidence="2 10">Belongs to the mitochondrial carrier (TC 2.A.29) family.</text>
</comment>
<evidence type="ECO:0000256" key="2">
    <source>
        <dbReference type="ARBA" id="ARBA00006375"/>
    </source>
</evidence>
<gene>
    <name evidence="11" type="ORF">MELLADRAFT_26850</name>
</gene>
<dbReference type="InterPro" id="IPR050567">
    <property type="entry name" value="Mitochondrial_Carrier"/>
</dbReference>
<keyword evidence="7" id="KW-0496">Mitochondrion</keyword>
<dbReference type="Proteomes" id="UP000001072">
    <property type="component" value="Unassembled WGS sequence"/>
</dbReference>
<dbReference type="GO" id="GO:1990575">
    <property type="term" value="P:mitochondrial L-ornithine transmembrane transport"/>
    <property type="evidence" value="ECO:0007669"/>
    <property type="project" value="TreeGrafter"/>
</dbReference>
<evidence type="ECO:0008006" key="13">
    <source>
        <dbReference type="Google" id="ProtNLM"/>
    </source>
</evidence>
<dbReference type="KEGG" id="mlr:MELLADRAFT_26850"/>
<keyword evidence="6" id="KW-1133">Transmembrane helix</keyword>
<sequence length="288" mass="31601">LISGSVGGAAQVLVGQPLDTIKTRSQIAPVGMFSGPMDVARKTISQEGVLALYKGMFSPLIGVAGVNSLLFGAYTISKRLVSPFPDLSISQTALAGSMAGAVNSILASPVEMLKIRMQAQYGKPNDKRLREVVAELWREWGFKKGIMRGFWVTVAREIPAYAGFYAGFEYTKRAFQKWKFGSDHRPRHNHLPQAPLPVWALLTSGAVGGIGYWTFCYPLDVIKSRVQMADVPPKGFNYIADAWRQICREEGPRALVRGIAPTCIIPAAASTFVAYELMMEFLQNHTTL</sequence>
<dbReference type="RefSeq" id="XP_007416793.1">
    <property type="nucleotide sequence ID" value="XM_007416731.2"/>
</dbReference>
<accession>F4S654</accession>
<dbReference type="PANTHER" id="PTHR45624:SF45">
    <property type="entry name" value="MITOCHONDRIAL CARRIER"/>
    <property type="match status" value="1"/>
</dbReference>
<dbReference type="Pfam" id="PF00153">
    <property type="entry name" value="Mito_carr"/>
    <property type="match status" value="3"/>
</dbReference>
<protein>
    <recommendedName>
        <fullName evidence="13">Mitochondrial carrier</fullName>
    </recommendedName>
</protein>
<dbReference type="GO" id="GO:0031966">
    <property type="term" value="C:mitochondrial membrane"/>
    <property type="evidence" value="ECO:0007669"/>
    <property type="project" value="UniProtKB-SubCell"/>
</dbReference>
<evidence type="ECO:0000256" key="7">
    <source>
        <dbReference type="ARBA" id="ARBA00023128"/>
    </source>
</evidence>
<feature type="non-terminal residue" evidence="11">
    <location>
        <position position="288"/>
    </location>
</feature>
<dbReference type="AlphaFoldDB" id="F4S654"/>
<dbReference type="OrthoDB" id="14252at2759"/>
<dbReference type="PROSITE" id="PS50920">
    <property type="entry name" value="SOLCAR"/>
    <property type="match status" value="3"/>
</dbReference>
<dbReference type="PANTHER" id="PTHR45624">
    <property type="entry name" value="MITOCHONDRIAL BASIC AMINO ACIDS TRANSPORTER-RELATED"/>
    <property type="match status" value="1"/>
</dbReference>
<name>F4S654_MELLP</name>
<dbReference type="VEuPathDB" id="FungiDB:MELLADRAFT_26850"/>
<evidence type="ECO:0000256" key="8">
    <source>
        <dbReference type="ARBA" id="ARBA00023136"/>
    </source>
</evidence>
<dbReference type="Gene3D" id="1.50.40.10">
    <property type="entry name" value="Mitochondrial carrier domain"/>
    <property type="match status" value="1"/>
</dbReference>
<keyword evidence="5" id="KW-0677">Repeat</keyword>
<dbReference type="EMBL" id="GL883153">
    <property type="protein sequence ID" value="EGF99901.1"/>
    <property type="molecule type" value="Genomic_DNA"/>
</dbReference>
<dbReference type="InParanoid" id="F4S654"/>
<evidence type="ECO:0000256" key="10">
    <source>
        <dbReference type="RuleBase" id="RU000488"/>
    </source>
</evidence>
<evidence type="ECO:0000256" key="9">
    <source>
        <dbReference type="PROSITE-ProRule" id="PRU00282"/>
    </source>
</evidence>
<dbReference type="GO" id="GO:0000064">
    <property type="term" value="F:L-ornithine transmembrane transporter activity"/>
    <property type="evidence" value="ECO:0007669"/>
    <property type="project" value="TreeGrafter"/>
</dbReference>
<dbReference type="GeneID" id="18926967"/>
<dbReference type="InterPro" id="IPR018108">
    <property type="entry name" value="MCP_transmembrane"/>
</dbReference>
<feature type="repeat" description="Solcar" evidence="9">
    <location>
        <begin position="87"/>
        <end position="174"/>
    </location>
</feature>
<feature type="repeat" description="Solcar" evidence="9">
    <location>
        <begin position="196"/>
        <end position="281"/>
    </location>
</feature>
<keyword evidence="3 10" id="KW-0813">Transport</keyword>
<reference evidence="12" key="1">
    <citation type="journal article" date="2011" name="Proc. Natl. Acad. Sci. U.S.A.">
        <title>Obligate biotrophy features unraveled by the genomic analysis of rust fungi.</title>
        <authorList>
            <person name="Duplessis S."/>
            <person name="Cuomo C.A."/>
            <person name="Lin Y.-C."/>
            <person name="Aerts A."/>
            <person name="Tisserant E."/>
            <person name="Veneault-Fourrey C."/>
            <person name="Joly D.L."/>
            <person name="Hacquard S."/>
            <person name="Amselem J."/>
            <person name="Cantarel B.L."/>
            <person name="Chiu R."/>
            <person name="Coutinho P.M."/>
            <person name="Feau N."/>
            <person name="Field M."/>
            <person name="Frey P."/>
            <person name="Gelhaye E."/>
            <person name="Goldberg J."/>
            <person name="Grabherr M.G."/>
            <person name="Kodira C.D."/>
            <person name="Kohler A."/>
            <person name="Kuees U."/>
            <person name="Lindquist E.A."/>
            <person name="Lucas S.M."/>
            <person name="Mago R."/>
            <person name="Mauceli E."/>
            <person name="Morin E."/>
            <person name="Murat C."/>
            <person name="Pangilinan J.L."/>
            <person name="Park R."/>
            <person name="Pearson M."/>
            <person name="Quesneville H."/>
            <person name="Rouhier N."/>
            <person name="Sakthikumar S."/>
            <person name="Salamov A.A."/>
            <person name="Schmutz J."/>
            <person name="Selles B."/>
            <person name="Shapiro H."/>
            <person name="Tanguay P."/>
            <person name="Tuskan G.A."/>
            <person name="Henrissat B."/>
            <person name="Van de Peer Y."/>
            <person name="Rouze P."/>
            <person name="Ellis J.G."/>
            <person name="Dodds P.N."/>
            <person name="Schein J.E."/>
            <person name="Zhong S."/>
            <person name="Hamelin R.C."/>
            <person name="Grigoriev I.V."/>
            <person name="Szabo L.J."/>
            <person name="Martin F."/>
        </authorList>
    </citation>
    <scope>NUCLEOTIDE SEQUENCE [LARGE SCALE GENOMIC DNA]</scope>
    <source>
        <strain evidence="12">98AG31 / pathotype 3-4-7</strain>
    </source>
</reference>
<evidence type="ECO:0000313" key="11">
    <source>
        <dbReference type="EMBL" id="EGF99901.1"/>
    </source>
</evidence>
<feature type="non-terminal residue" evidence="11">
    <location>
        <position position="1"/>
    </location>
</feature>
<proteinExistence type="inferred from homology"/>
<evidence type="ECO:0000256" key="5">
    <source>
        <dbReference type="ARBA" id="ARBA00022737"/>
    </source>
</evidence>
<keyword evidence="12" id="KW-1185">Reference proteome</keyword>
<dbReference type="SUPFAM" id="SSF103506">
    <property type="entry name" value="Mitochondrial carrier"/>
    <property type="match status" value="1"/>
</dbReference>
<organism evidence="12">
    <name type="scientific">Melampsora larici-populina (strain 98AG31 / pathotype 3-4-7)</name>
    <name type="common">Poplar leaf rust fungus</name>
    <dbReference type="NCBI Taxonomy" id="747676"/>
    <lineage>
        <taxon>Eukaryota</taxon>
        <taxon>Fungi</taxon>
        <taxon>Dikarya</taxon>
        <taxon>Basidiomycota</taxon>
        <taxon>Pucciniomycotina</taxon>
        <taxon>Pucciniomycetes</taxon>
        <taxon>Pucciniales</taxon>
        <taxon>Melampsoraceae</taxon>
        <taxon>Melampsora</taxon>
    </lineage>
</organism>
<evidence type="ECO:0000313" key="12">
    <source>
        <dbReference type="Proteomes" id="UP000001072"/>
    </source>
</evidence>
<dbReference type="eggNOG" id="KOG0758">
    <property type="taxonomic scope" value="Eukaryota"/>
</dbReference>
<evidence type="ECO:0000256" key="4">
    <source>
        <dbReference type="ARBA" id="ARBA00022692"/>
    </source>
</evidence>
<dbReference type="HOGENOM" id="CLU_015166_16_0_1"/>
<comment type="subcellular location">
    <subcellularLocation>
        <location evidence="1">Mitochondrion membrane</location>
        <topology evidence="1">Multi-pass membrane protein</topology>
    </subcellularLocation>
</comment>
<dbReference type="InterPro" id="IPR023395">
    <property type="entry name" value="MCP_dom_sf"/>
</dbReference>
<feature type="repeat" description="Solcar" evidence="9">
    <location>
        <begin position="1"/>
        <end position="80"/>
    </location>
</feature>
<keyword evidence="8 9" id="KW-0472">Membrane</keyword>
<evidence type="ECO:0000256" key="1">
    <source>
        <dbReference type="ARBA" id="ARBA00004225"/>
    </source>
</evidence>
<evidence type="ECO:0000256" key="3">
    <source>
        <dbReference type="ARBA" id="ARBA00022448"/>
    </source>
</evidence>
<keyword evidence="4 9" id="KW-0812">Transmembrane</keyword>